<evidence type="ECO:0000256" key="1">
    <source>
        <dbReference type="ARBA" id="ARBA00009684"/>
    </source>
</evidence>
<feature type="active site" evidence="9">
    <location>
        <position position="136"/>
    </location>
</feature>
<keyword evidence="6 9" id="KW-0418">Kinase</keyword>
<evidence type="ECO:0000256" key="6">
    <source>
        <dbReference type="ARBA" id="ARBA00022777"/>
    </source>
</evidence>
<organism evidence="12 13">
    <name type="scientific">Thermostichus vulcanus str. 'Rupite'</name>
    <dbReference type="NCBI Taxonomy" id="2813851"/>
    <lineage>
        <taxon>Bacteria</taxon>
        <taxon>Bacillati</taxon>
        <taxon>Cyanobacteriota</taxon>
        <taxon>Cyanophyceae</taxon>
        <taxon>Thermostichales</taxon>
        <taxon>Thermostichaceae</taxon>
        <taxon>Thermostichus</taxon>
    </lineage>
</organism>
<dbReference type="PANTHER" id="PTHR43527:SF2">
    <property type="entry name" value="4-DIPHOSPHOCYTIDYL-2-C-METHYL-D-ERYTHRITOL KINASE, CHLOROPLASTIC"/>
    <property type="match status" value="1"/>
</dbReference>
<keyword evidence="5 9" id="KW-0547">Nucleotide-binding</keyword>
<reference evidence="12" key="1">
    <citation type="submission" date="2021-02" db="EMBL/GenBank/DDBJ databases">
        <title>The CRISPR/cas machinery reduction and long-range gene transfer in the hot spring cyanobacterium Synechococcus.</title>
        <authorList>
            <person name="Dvorak P."/>
            <person name="Jahodarova E."/>
            <person name="Hasler P."/>
            <person name="Poulickova A."/>
        </authorList>
    </citation>
    <scope>NUCLEOTIDE SEQUENCE</scope>
    <source>
        <strain evidence="12">Rupite</strain>
    </source>
</reference>
<evidence type="ECO:0000256" key="2">
    <source>
        <dbReference type="ARBA" id="ARBA00012052"/>
    </source>
</evidence>
<evidence type="ECO:0000256" key="4">
    <source>
        <dbReference type="ARBA" id="ARBA00022679"/>
    </source>
</evidence>
<dbReference type="Gene3D" id="3.30.70.890">
    <property type="entry name" value="GHMP kinase, C-terminal domain"/>
    <property type="match status" value="1"/>
</dbReference>
<keyword evidence="9" id="KW-0414">Isoprene biosynthesis</keyword>
<accession>A0ABT0C923</accession>
<dbReference type="InterPro" id="IPR013750">
    <property type="entry name" value="GHMP_kinase_C_dom"/>
</dbReference>
<comment type="caution">
    <text evidence="12">The sequence shown here is derived from an EMBL/GenBank/DDBJ whole genome shotgun (WGS) entry which is preliminary data.</text>
</comment>
<dbReference type="Gene3D" id="3.30.230.10">
    <property type="match status" value="1"/>
</dbReference>
<evidence type="ECO:0000313" key="12">
    <source>
        <dbReference type="EMBL" id="MCJ2542217.1"/>
    </source>
</evidence>
<sequence>MQACTLIAHAKINLYLEVLGSRPDGYSEVAMVLQSIQLADRVELKRRQHGIHLSCNHPQVPLDATNLAYRAAELLQKESHSSAGVDIHIEKHIPVAAGLAGGSANAAAVLVGLNQLWGLGLTVGDLQTLGARLGSDIPFCVQGGTQLATGRGEILEPLMDLEGIPLVLAKPRSLGVSTAWAYQTFRSLQVDRTLAARPNDTVSSLPQLLAALERQDPQALANSLRNDLEKPVLAAHAIVGELKTALCSVGALGSLMSGSGPTVFGIMPSLEQASQTRDILRRQFQDVDFWVTQAVPTGILLEPGPPQLSAS</sequence>
<dbReference type="NCBIfam" id="TIGR00154">
    <property type="entry name" value="ispE"/>
    <property type="match status" value="1"/>
</dbReference>
<protein>
    <recommendedName>
        <fullName evidence="3 9">4-diphosphocytidyl-2-C-methyl-D-erythritol kinase</fullName>
        <shortName evidence="9">CMK</shortName>
        <ecNumber evidence="2 9">2.7.1.148</ecNumber>
    </recommendedName>
    <alternativeName>
        <fullName evidence="8 9">4-(cytidine-5'-diphospho)-2-C-methyl-D-erythritol kinase</fullName>
    </alternativeName>
</protein>
<dbReference type="InterPro" id="IPR014721">
    <property type="entry name" value="Ribsml_uS5_D2-typ_fold_subgr"/>
</dbReference>
<evidence type="ECO:0000256" key="3">
    <source>
        <dbReference type="ARBA" id="ARBA00017473"/>
    </source>
</evidence>
<keyword evidence="13" id="KW-1185">Reference proteome</keyword>
<evidence type="ECO:0000259" key="11">
    <source>
        <dbReference type="Pfam" id="PF08544"/>
    </source>
</evidence>
<evidence type="ECO:0000313" key="13">
    <source>
        <dbReference type="Proteomes" id="UP000830835"/>
    </source>
</evidence>
<comment type="function">
    <text evidence="9">Catalyzes the phosphorylation of the position 2 hydroxy group of 4-diphosphocytidyl-2C-methyl-D-erythritol.</text>
</comment>
<dbReference type="InterPro" id="IPR020568">
    <property type="entry name" value="Ribosomal_Su5_D2-typ_SF"/>
</dbReference>
<dbReference type="Pfam" id="PF00288">
    <property type="entry name" value="GHMP_kinases_N"/>
    <property type="match status" value="1"/>
</dbReference>
<dbReference type="RefSeq" id="WP_244349445.1">
    <property type="nucleotide sequence ID" value="NZ_JAFIRA010000007.1"/>
</dbReference>
<evidence type="ECO:0000256" key="5">
    <source>
        <dbReference type="ARBA" id="ARBA00022741"/>
    </source>
</evidence>
<feature type="domain" description="GHMP kinase C-terminal" evidence="11">
    <location>
        <begin position="208"/>
        <end position="284"/>
    </location>
</feature>
<dbReference type="EMBL" id="JAFIRA010000007">
    <property type="protein sequence ID" value="MCJ2542217.1"/>
    <property type="molecule type" value="Genomic_DNA"/>
</dbReference>
<evidence type="ECO:0000256" key="7">
    <source>
        <dbReference type="ARBA" id="ARBA00022840"/>
    </source>
</evidence>
<dbReference type="Proteomes" id="UP000830835">
    <property type="component" value="Unassembled WGS sequence"/>
</dbReference>
<dbReference type="InterPro" id="IPR036554">
    <property type="entry name" value="GHMP_kinase_C_sf"/>
</dbReference>
<evidence type="ECO:0000259" key="10">
    <source>
        <dbReference type="Pfam" id="PF00288"/>
    </source>
</evidence>
<keyword evidence="7 9" id="KW-0067">ATP-binding</keyword>
<dbReference type="Pfam" id="PF08544">
    <property type="entry name" value="GHMP_kinases_C"/>
    <property type="match status" value="1"/>
</dbReference>
<feature type="domain" description="GHMP kinase N-terminal" evidence="10">
    <location>
        <begin position="66"/>
        <end position="144"/>
    </location>
</feature>
<proteinExistence type="inferred from homology"/>
<feature type="binding site" evidence="9">
    <location>
        <begin position="94"/>
        <end position="104"/>
    </location>
    <ligand>
        <name>ATP</name>
        <dbReference type="ChEBI" id="CHEBI:30616"/>
    </ligand>
</feature>
<evidence type="ECO:0000256" key="9">
    <source>
        <dbReference type="HAMAP-Rule" id="MF_00061"/>
    </source>
</evidence>
<dbReference type="SUPFAM" id="SSF55060">
    <property type="entry name" value="GHMP Kinase, C-terminal domain"/>
    <property type="match status" value="1"/>
</dbReference>
<dbReference type="PANTHER" id="PTHR43527">
    <property type="entry name" value="4-DIPHOSPHOCYTIDYL-2-C-METHYL-D-ERYTHRITOL KINASE, CHLOROPLASTIC"/>
    <property type="match status" value="1"/>
</dbReference>
<dbReference type="SUPFAM" id="SSF54211">
    <property type="entry name" value="Ribosomal protein S5 domain 2-like"/>
    <property type="match status" value="1"/>
</dbReference>
<dbReference type="HAMAP" id="MF_00061">
    <property type="entry name" value="IspE"/>
    <property type="match status" value="1"/>
</dbReference>
<comment type="catalytic activity">
    <reaction evidence="9">
        <text>4-CDP-2-C-methyl-D-erythritol + ATP = 4-CDP-2-C-methyl-D-erythritol 2-phosphate + ADP + H(+)</text>
        <dbReference type="Rhea" id="RHEA:18437"/>
        <dbReference type="ChEBI" id="CHEBI:15378"/>
        <dbReference type="ChEBI" id="CHEBI:30616"/>
        <dbReference type="ChEBI" id="CHEBI:57823"/>
        <dbReference type="ChEBI" id="CHEBI:57919"/>
        <dbReference type="ChEBI" id="CHEBI:456216"/>
        <dbReference type="EC" id="2.7.1.148"/>
    </reaction>
</comment>
<dbReference type="InterPro" id="IPR006204">
    <property type="entry name" value="GHMP_kinase_N_dom"/>
</dbReference>
<dbReference type="PIRSF" id="PIRSF010376">
    <property type="entry name" value="IspE"/>
    <property type="match status" value="1"/>
</dbReference>
<dbReference type="GO" id="GO:0050515">
    <property type="term" value="F:4-(cytidine 5'-diphospho)-2-C-methyl-D-erythritol kinase activity"/>
    <property type="evidence" value="ECO:0007669"/>
    <property type="project" value="UniProtKB-EC"/>
</dbReference>
<feature type="active site" evidence="9">
    <location>
        <position position="11"/>
    </location>
</feature>
<gene>
    <name evidence="9" type="primary">ispE</name>
    <name evidence="12" type="ORF">JX360_04745</name>
</gene>
<dbReference type="EC" id="2.7.1.148" evidence="2 9"/>
<evidence type="ECO:0000256" key="8">
    <source>
        <dbReference type="ARBA" id="ARBA00032554"/>
    </source>
</evidence>
<keyword evidence="4 9" id="KW-0808">Transferase</keyword>
<comment type="similarity">
    <text evidence="1 9">Belongs to the GHMP kinase family. IspE subfamily.</text>
</comment>
<comment type="pathway">
    <text evidence="9">Isoprenoid biosynthesis; isopentenyl diphosphate biosynthesis via DXP pathway; isopentenyl diphosphate from 1-deoxy-D-xylulose 5-phosphate: step 3/6.</text>
</comment>
<name>A0ABT0C923_THEVL</name>
<dbReference type="InterPro" id="IPR004424">
    <property type="entry name" value="IspE"/>
</dbReference>